<evidence type="ECO:0000313" key="2">
    <source>
        <dbReference type="Proteomes" id="UP000814140"/>
    </source>
</evidence>
<organism evidence="1 2">
    <name type="scientific">Artomyces pyxidatus</name>
    <dbReference type="NCBI Taxonomy" id="48021"/>
    <lineage>
        <taxon>Eukaryota</taxon>
        <taxon>Fungi</taxon>
        <taxon>Dikarya</taxon>
        <taxon>Basidiomycota</taxon>
        <taxon>Agaricomycotina</taxon>
        <taxon>Agaricomycetes</taxon>
        <taxon>Russulales</taxon>
        <taxon>Auriscalpiaceae</taxon>
        <taxon>Artomyces</taxon>
    </lineage>
</organism>
<reference evidence="1" key="1">
    <citation type="submission" date="2021-03" db="EMBL/GenBank/DDBJ databases">
        <authorList>
            <consortium name="DOE Joint Genome Institute"/>
            <person name="Ahrendt S."/>
            <person name="Looney B.P."/>
            <person name="Miyauchi S."/>
            <person name="Morin E."/>
            <person name="Drula E."/>
            <person name="Courty P.E."/>
            <person name="Chicoki N."/>
            <person name="Fauchery L."/>
            <person name="Kohler A."/>
            <person name="Kuo A."/>
            <person name="Labutti K."/>
            <person name="Pangilinan J."/>
            <person name="Lipzen A."/>
            <person name="Riley R."/>
            <person name="Andreopoulos W."/>
            <person name="He G."/>
            <person name="Johnson J."/>
            <person name="Barry K.W."/>
            <person name="Grigoriev I.V."/>
            <person name="Nagy L."/>
            <person name="Hibbett D."/>
            <person name="Henrissat B."/>
            <person name="Matheny P.B."/>
            <person name="Labbe J."/>
            <person name="Martin F."/>
        </authorList>
    </citation>
    <scope>NUCLEOTIDE SEQUENCE</scope>
    <source>
        <strain evidence="1">HHB10654</strain>
    </source>
</reference>
<reference evidence="1" key="2">
    <citation type="journal article" date="2022" name="New Phytol.">
        <title>Evolutionary transition to the ectomycorrhizal habit in the genomes of a hyperdiverse lineage of mushroom-forming fungi.</title>
        <authorList>
            <person name="Looney B."/>
            <person name="Miyauchi S."/>
            <person name="Morin E."/>
            <person name="Drula E."/>
            <person name="Courty P.E."/>
            <person name="Kohler A."/>
            <person name="Kuo A."/>
            <person name="LaButti K."/>
            <person name="Pangilinan J."/>
            <person name="Lipzen A."/>
            <person name="Riley R."/>
            <person name="Andreopoulos W."/>
            <person name="He G."/>
            <person name="Johnson J."/>
            <person name="Nolan M."/>
            <person name="Tritt A."/>
            <person name="Barry K.W."/>
            <person name="Grigoriev I.V."/>
            <person name="Nagy L.G."/>
            <person name="Hibbett D."/>
            <person name="Henrissat B."/>
            <person name="Matheny P.B."/>
            <person name="Labbe J."/>
            <person name="Martin F.M."/>
        </authorList>
    </citation>
    <scope>NUCLEOTIDE SEQUENCE</scope>
    <source>
        <strain evidence="1">HHB10654</strain>
    </source>
</reference>
<dbReference type="Proteomes" id="UP000814140">
    <property type="component" value="Unassembled WGS sequence"/>
</dbReference>
<proteinExistence type="predicted"/>
<sequence length="943" mass="103841">MSRISYALGAVSLFLVAIVYKAASETTSSLSPQGCRMSYMSPSYLLQPHFNSSWTHLAKRYSLSLYREVGWESNEPRGVPVLFIPGNAGSSHQIRSIASSAARQFYSSPYTVSPEFSSRSLKPLDFYAVEYNEDLSAFHGPTIEAETTYAASAISYILSLYPANTTIIVMGHSMGGIVATSLLPSPNISAIITMSTPHALPPARFDRRIAALYDRNHAALMYDSTPMLSLCGGAGDLMIPSEACILPQPETPVYRRTVFSSALEGCWTSVGHQVMVWCHQVRWRVARAALEMGAVESMGELGAILDRWLRDGQTVPHVSSLEGLDVNATLHEILPAERILALHKPTEARTYLLPVPTGATNFVLYLAGGSILSMKPRSAIPLLADVRICTASSPSPSETPQCNSLAPRTLELIPDIAPGRPFPVPHEGVDESQGIVHFEAVVPVMSRESDGARWVAVSVSGADGRGWVMGGFVDNQVTEKAYSIHDMLYKDVSIPIDKPSLQTEVRLPQLLSNALAVYRVTAVYSSQSCSDVRLPPLLRHTSPSEAHFHPLTHDRPVLLHAHTAAPFIPHPAFSDRGVNLTIFSSGECELQALRIRLDWWGMLGRAGARYWAAAPGWAVGVVIWSIFLSWGIQDVGGPVPNVSESLSIFTRAVLPSMLAVAFFASFLPLPVDYLLGNSGEAFFSPIAPTLLLMVTGLVHVSWWLLCVLMWPLSRVGRMTGRQRDDSGIRKNTLFSMFLIFILVFLIIPWQVAFLGCWAIHFFTCATHTPPPPLAPSSTTPPTSVSPTSRYPPRSRSPPPPSAAQTAQTHLNAHHHNTHLLLLMTWLLPLVAPVLAVWVRTLATAGLTTPFDGDHSFWTVAPYLVLVDFASWTRSSFLQREDHEFVSIRWFWIPPALVAFFWGAYWTYEVFDWVWIVACLMVVIRVGPKYWGGAYWSSASTRSR</sequence>
<gene>
    <name evidence="1" type="ORF">BV25DRAFT_1972277</name>
</gene>
<dbReference type="EMBL" id="MU277192">
    <property type="protein sequence ID" value="KAI0066653.1"/>
    <property type="molecule type" value="Genomic_DNA"/>
</dbReference>
<evidence type="ECO:0000313" key="1">
    <source>
        <dbReference type="EMBL" id="KAI0066653.1"/>
    </source>
</evidence>
<accession>A0ACB8TE01</accession>
<protein>
    <submittedName>
        <fullName evidence="1">PGAP1-domain-containing protein</fullName>
    </submittedName>
</protein>
<name>A0ACB8TE01_9AGAM</name>
<comment type="caution">
    <text evidence="1">The sequence shown here is derived from an EMBL/GenBank/DDBJ whole genome shotgun (WGS) entry which is preliminary data.</text>
</comment>
<keyword evidence="2" id="KW-1185">Reference proteome</keyword>